<dbReference type="PANTHER" id="PTHR30121:SF12">
    <property type="entry name" value="TYPE IV SECRETION SYSTEM PROTEIN CAGE"/>
    <property type="match status" value="1"/>
</dbReference>
<dbReference type="PANTHER" id="PTHR30121">
    <property type="entry name" value="UNCHARACTERIZED PROTEIN YJGR-RELATED"/>
    <property type="match status" value="1"/>
</dbReference>
<dbReference type="Pfam" id="PF01935">
    <property type="entry name" value="DUF87"/>
    <property type="match status" value="1"/>
</dbReference>
<dbReference type="BioCyc" id="FSP457404-HMP:GTSQ-3548-MONOMER"/>
<dbReference type="InterPro" id="IPR051162">
    <property type="entry name" value="T4SS_component"/>
</dbReference>
<dbReference type="InterPro" id="IPR027417">
    <property type="entry name" value="P-loop_NTPase"/>
</dbReference>
<proteinExistence type="inferred from homology"/>
<dbReference type="Gene3D" id="3.40.50.300">
    <property type="entry name" value="P-loop containing nucleotide triphosphate hydrolases"/>
    <property type="match status" value="2"/>
</dbReference>
<dbReference type="Proteomes" id="UP000003233">
    <property type="component" value="Unassembled WGS sequence"/>
</dbReference>
<evidence type="ECO:0000259" key="5">
    <source>
        <dbReference type="Pfam" id="PF01935"/>
    </source>
</evidence>
<comment type="caution">
    <text evidence="7">The sequence shown here is derived from an EMBL/GenBank/DDBJ whole genome shotgun (WGS) entry which is preliminary data.</text>
</comment>
<evidence type="ECO:0000256" key="2">
    <source>
        <dbReference type="ARBA" id="ARBA00022741"/>
    </source>
</evidence>
<dbReference type="HOGENOM" id="CLU_008341_1_0_0"/>
<evidence type="ECO:0000259" key="6">
    <source>
        <dbReference type="Pfam" id="PF03135"/>
    </source>
</evidence>
<dbReference type="AlphaFoldDB" id="H1PYK0"/>
<evidence type="ECO:0000313" key="7">
    <source>
        <dbReference type="EMBL" id="EHO77189.1"/>
    </source>
</evidence>
<dbReference type="PATRIC" id="fig|457404.5.peg.3530"/>
<dbReference type="InterPro" id="IPR018145">
    <property type="entry name" value="CagE_TrbE_VirB_cntrl_dom"/>
</dbReference>
<dbReference type="EMBL" id="AGWJ02000035">
    <property type="protein sequence ID" value="EHO77189.1"/>
    <property type="molecule type" value="Genomic_DNA"/>
</dbReference>
<evidence type="ECO:0000256" key="1">
    <source>
        <dbReference type="ARBA" id="ARBA00006512"/>
    </source>
</evidence>
<feature type="domain" description="Helicase HerA central" evidence="5">
    <location>
        <begin position="458"/>
        <end position="493"/>
    </location>
</feature>
<evidence type="ECO:0000256" key="4">
    <source>
        <dbReference type="SAM" id="Coils"/>
    </source>
</evidence>
<accession>H1PYK0</accession>
<dbReference type="SUPFAM" id="SSF52540">
    <property type="entry name" value="P-loop containing nucleoside triphosphate hydrolases"/>
    <property type="match status" value="1"/>
</dbReference>
<gene>
    <name evidence="7" type="ORF">HMPREF0402_03493</name>
</gene>
<dbReference type="InterPro" id="IPR002789">
    <property type="entry name" value="HerA_central"/>
</dbReference>
<feature type="coiled-coil region" evidence="4">
    <location>
        <begin position="153"/>
        <end position="180"/>
    </location>
</feature>
<evidence type="ECO:0000256" key="3">
    <source>
        <dbReference type="ARBA" id="ARBA00022840"/>
    </source>
</evidence>
<sequence length="808" mass="93089">MNFLIIGGLVVFIFWFLKTEREYNYKDKDSLSFYLKWANLIEDGIILNKDGSFQRTYKIEGHDLGSSTVYELVQMRGRINNILRRLDGRWNLHIEAKRRKVKPHIKSKFNEGILQKFEDVRAEAFNSGKFYETEYYFTFSYLPPADNVARIKDKLIEKEIQEEENKLNELEQFKKMTEEYFLMLKNCLSDIKKLNDKETLTYLHSCFSMNDEQVIEPMPGGIYLDSYLSDTPVVPGLVPKVGDEYLGAVSVLGFPTHTCPCFFDELNHLGYEYRWTSRFIFLNREEAIKIAEGYKRKWGTNRKGLMQAMEDKITEEDTQTNYEVEDRQEEAENMAYDLQSEAVAGGYYTFTIIMKNKSEKELEEQTAKIVAMIQNLGFTAVKESINTLEAWLGSMPGDTEHNVRKPLVNTMTLADLLPLSTIWAGANWNKRLNAPPLLYCTSEETTPFRLNLHQGDVGHTAVFGQTGGGKSVLLCTLIANWKKYENSKVIVFDKGGSSRVLTAAVGGKFYDLGKDELSFQPLANVDNPEERAWAYEWLISIYEQENIQLTSEQKNKIDEALKSLAGLPKANRTMTGYSLQVQETQLRSGITQFTKEGSLGRYFDGNRDDLTTEFSWQVFEMDKLMESKSACFPIFQYITHILEEKFFDGTPGILVLDEFKFFLERFGSKYETWIRTLRKKNVSVIFATQGLSEIATSSLKDIILASCPTKIYLPYAEAKSEQFKGMYRSFGLNEREIEIISSAEIKKDYFYTSVSGKRLFQLNLSPLELAYVGASSPEDQEKCKELQALTGNNLEEFNRLWQEYKEIL</sequence>
<dbReference type="RefSeq" id="WP_008699439.1">
    <property type="nucleotide sequence ID" value="NZ_KE161012.1"/>
</dbReference>
<organism evidence="7 8">
    <name type="scientific">Fusobacterium ulcerans 12-1B</name>
    <dbReference type="NCBI Taxonomy" id="457404"/>
    <lineage>
        <taxon>Bacteria</taxon>
        <taxon>Fusobacteriati</taxon>
        <taxon>Fusobacteriota</taxon>
        <taxon>Fusobacteriia</taxon>
        <taxon>Fusobacteriales</taxon>
        <taxon>Fusobacteriaceae</taxon>
        <taxon>Fusobacterium</taxon>
    </lineage>
</organism>
<dbReference type="Pfam" id="PF03135">
    <property type="entry name" value="CagE_TrbE_VirB"/>
    <property type="match status" value="1"/>
</dbReference>
<keyword evidence="4" id="KW-0175">Coiled coil</keyword>
<reference evidence="7 8" key="1">
    <citation type="submission" date="2012-07" db="EMBL/GenBank/DDBJ databases">
        <title>The Genome Sequence of Fusobacterium ulcerans 12_1B.</title>
        <authorList>
            <consortium name="The Broad Institute Genome Sequencing Platform"/>
            <person name="Earl A."/>
            <person name="Ward D."/>
            <person name="Feldgarden M."/>
            <person name="Gevers D."/>
            <person name="Strauss J."/>
            <person name="Ambrose C.E."/>
            <person name="Allen-Vercoe E."/>
            <person name="Walker B."/>
            <person name="Young S.K."/>
            <person name="Zeng Q."/>
            <person name="Gargeya S."/>
            <person name="Fitzgerald M."/>
            <person name="Haas B."/>
            <person name="Abouelleil A."/>
            <person name="Alvarado L."/>
            <person name="Arachchi H.M."/>
            <person name="Berlin A.M."/>
            <person name="Chapman S.B."/>
            <person name="Goldberg J."/>
            <person name="Griggs A."/>
            <person name="Gujja S."/>
            <person name="Hansen M."/>
            <person name="Howarth C."/>
            <person name="Imamovic A."/>
            <person name="Larimer J."/>
            <person name="McCowen C."/>
            <person name="Montmayeur A."/>
            <person name="Murphy C."/>
            <person name="Neiman D."/>
            <person name="Pearson M."/>
            <person name="Priest M."/>
            <person name="Roberts A."/>
            <person name="Saif S."/>
            <person name="Shea T."/>
            <person name="Sisk P."/>
            <person name="Sykes S."/>
            <person name="Wortman J."/>
            <person name="Nusbaum C."/>
            <person name="Birren B."/>
        </authorList>
    </citation>
    <scope>NUCLEOTIDE SEQUENCE [LARGE SCALE GENOMIC DNA]</scope>
    <source>
        <strain evidence="7 8">12_1B</strain>
    </source>
</reference>
<keyword evidence="2" id="KW-0547">Nucleotide-binding</keyword>
<protein>
    <submittedName>
        <fullName evidence="7">VirB4 family type IV secretion/conjugal transfer ATPase</fullName>
    </submittedName>
</protein>
<evidence type="ECO:0000313" key="8">
    <source>
        <dbReference type="Proteomes" id="UP000003233"/>
    </source>
</evidence>
<dbReference type="GO" id="GO:0005524">
    <property type="term" value="F:ATP binding"/>
    <property type="evidence" value="ECO:0007669"/>
    <property type="project" value="UniProtKB-KW"/>
</dbReference>
<keyword evidence="3" id="KW-0067">ATP-binding</keyword>
<feature type="domain" description="CagE TrbE VirB component of type IV transporter system central" evidence="6">
    <location>
        <begin position="193"/>
        <end position="404"/>
    </location>
</feature>
<comment type="similarity">
    <text evidence="1">Belongs to the TrbE/VirB4 family.</text>
</comment>
<keyword evidence="8" id="KW-1185">Reference proteome</keyword>
<name>H1PYK0_9FUSO</name>